<feature type="signal peptide" evidence="1">
    <location>
        <begin position="1"/>
        <end position="20"/>
    </location>
</feature>
<dbReference type="Proteomes" id="UP000326759">
    <property type="component" value="Unassembled WGS sequence"/>
</dbReference>
<sequence length="84" mass="9668">MKIFLLSIVIFLFASPFDIGISHSSATFTSKCRYGYGGQYCCKGIGVGYCEPTHYGHHGHHGHYGHYGYDYYDYYGYYGYYGKR</sequence>
<organism evidence="2 3">
    <name type="scientific">Armadillidium nasatum</name>
    <dbReference type="NCBI Taxonomy" id="96803"/>
    <lineage>
        <taxon>Eukaryota</taxon>
        <taxon>Metazoa</taxon>
        <taxon>Ecdysozoa</taxon>
        <taxon>Arthropoda</taxon>
        <taxon>Crustacea</taxon>
        <taxon>Multicrustacea</taxon>
        <taxon>Malacostraca</taxon>
        <taxon>Eumalacostraca</taxon>
        <taxon>Peracarida</taxon>
        <taxon>Isopoda</taxon>
        <taxon>Oniscidea</taxon>
        <taxon>Crinocheta</taxon>
        <taxon>Armadillidiidae</taxon>
        <taxon>Armadillidium</taxon>
    </lineage>
</organism>
<accession>A0A5N5SQF8</accession>
<comment type="caution">
    <text evidence="2">The sequence shown here is derived from an EMBL/GenBank/DDBJ whole genome shotgun (WGS) entry which is preliminary data.</text>
</comment>
<dbReference type="EMBL" id="SEYY01021465">
    <property type="protein sequence ID" value="KAB7496344.1"/>
    <property type="molecule type" value="Genomic_DNA"/>
</dbReference>
<evidence type="ECO:0000313" key="2">
    <source>
        <dbReference type="EMBL" id="KAB7496344.1"/>
    </source>
</evidence>
<proteinExistence type="predicted"/>
<evidence type="ECO:0000256" key="1">
    <source>
        <dbReference type="SAM" id="SignalP"/>
    </source>
</evidence>
<keyword evidence="3" id="KW-1185">Reference proteome</keyword>
<feature type="chain" id="PRO_5024400903" evidence="1">
    <location>
        <begin position="21"/>
        <end position="84"/>
    </location>
</feature>
<name>A0A5N5SQF8_9CRUS</name>
<keyword evidence="1" id="KW-0732">Signal</keyword>
<evidence type="ECO:0000313" key="3">
    <source>
        <dbReference type="Proteomes" id="UP000326759"/>
    </source>
</evidence>
<reference evidence="2 3" key="1">
    <citation type="journal article" date="2019" name="PLoS Biol.">
        <title>Sex chromosomes control vertical transmission of feminizing Wolbachia symbionts in an isopod.</title>
        <authorList>
            <person name="Becking T."/>
            <person name="Chebbi M.A."/>
            <person name="Giraud I."/>
            <person name="Moumen B."/>
            <person name="Laverre T."/>
            <person name="Caubet Y."/>
            <person name="Peccoud J."/>
            <person name="Gilbert C."/>
            <person name="Cordaux R."/>
        </authorList>
    </citation>
    <scope>NUCLEOTIDE SEQUENCE [LARGE SCALE GENOMIC DNA]</scope>
    <source>
        <strain evidence="2">ANa2</strain>
        <tissue evidence="2">Whole body excluding digestive tract and cuticle</tissue>
    </source>
</reference>
<dbReference type="AlphaFoldDB" id="A0A5N5SQF8"/>
<gene>
    <name evidence="2" type="ORF">Anas_07649</name>
</gene>
<protein>
    <submittedName>
        <fullName evidence="2">Uncharacterized protein</fullName>
    </submittedName>
</protein>